<feature type="transmembrane region" description="Helical" evidence="1">
    <location>
        <begin position="165"/>
        <end position="189"/>
    </location>
</feature>
<accession>A0A914PMC3</accession>
<dbReference type="Gene3D" id="1.20.1070.10">
    <property type="entry name" value="Rhodopsin 7-helix transmembrane proteins"/>
    <property type="match status" value="1"/>
</dbReference>
<dbReference type="SUPFAM" id="SSF81321">
    <property type="entry name" value="Family A G protein-coupled receptor-like"/>
    <property type="match status" value="1"/>
</dbReference>
<dbReference type="PANTHER" id="PTHR22943:SF248">
    <property type="entry name" value="SEVEN TM RECEPTOR"/>
    <property type="match status" value="1"/>
</dbReference>
<reference evidence="3" key="1">
    <citation type="submission" date="2022-11" db="UniProtKB">
        <authorList>
            <consortium name="WormBaseParasite"/>
        </authorList>
    </citation>
    <scope>IDENTIFICATION</scope>
</reference>
<dbReference type="Proteomes" id="UP000887578">
    <property type="component" value="Unplaced"/>
</dbReference>
<evidence type="ECO:0000256" key="1">
    <source>
        <dbReference type="SAM" id="Phobius"/>
    </source>
</evidence>
<keyword evidence="1" id="KW-1133">Transmembrane helix</keyword>
<feature type="transmembrane region" description="Helical" evidence="1">
    <location>
        <begin position="131"/>
        <end position="159"/>
    </location>
</feature>
<feature type="transmembrane region" description="Helical" evidence="1">
    <location>
        <begin position="84"/>
        <end position="110"/>
    </location>
</feature>
<dbReference type="AlphaFoldDB" id="A0A914PMC3"/>
<feature type="transmembrane region" description="Helical" evidence="1">
    <location>
        <begin position="26"/>
        <end position="49"/>
    </location>
</feature>
<evidence type="ECO:0000313" key="3">
    <source>
        <dbReference type="WBParaSite" id="PDA_v2.g19631.t1"/>
    </source>
</evidence>
<dbReference type="PANTHER" id="PTHR22943">
    <property type="entry name" value="7-TRANSMEMBRANE DOMAIN RECEPTOR C.ELEGANS"/>
    <property type="match status" value="1"/>
</dbReference>
<dbReference type="Pfam" id="PF10326">
    <property type="entry name" value="7TM_GPCR_Str"/>
    <property type="match status" value="1"/>
</dbReference>
<keyword evidence="1" id="KW-0472">Membrane</keyword>
<protein>
    <submittedName>
        <fullName evidence="3">Uncharacterized protein</fullName>
    </submittedName>
</protein>
<dbReference type="InterPro" id="IPR019428">
    <property type="entry name" value="7TM_GPCR_serpentine_rcpt_Str"/>
</dbReference>
<name>A0A914PMC3_9BILA</name>
<sequence>MPVPFYIRYLVLCKDTNVTKSHILKIYGLILALTVLLYFVCIVCCWPFPETYEKYAPALQTKFWLDEYIGGPKFCAIHPGNIRLIMAFGVMCSCSVVSYFLIIYFSVKIIRHLSQSHIHMSKRTKQLNKQLLKTLAVQAIGPLVTGNFPMCCTIVMIFFQYENHYVTLGLSCLLGWVAVINPVAATLIIKPYRKRVKELLRLKRDDITSTLVTPSVAATKPNSTQIYTINAASVNPMHDNMFA</sequence>
<dbReference type="WBParaSite" id="PDA_v2.g19631.t1">
    <property type="protein sequence ID" value="PDA_v2.g19631.t1"/>
    <property type="gene ID" value="PDA_v2.g19631"/>
</dbReference>
<evidence type="ECO:0000313" key="2">
    <source>
        <dbReference type="Proteomes" id="UP000887578"/>
    </source>
</evidence>
<keyword evidence="1" id="KW-0812">Transmembrane</keyword>
<organism evidence="2 3">
    <name type="scientific">Panagrolaimus davidi</name>
    <dbReference type="NCBI Taxonomy" id="227884"/>
    <lineage>
        <taxon>Eukaryota</taxon>
        <taxon>Metazoa</taxon>
        <taxon>Ecdysozoa</taxon>
        <taxon>Nematoda</taxon>
        <taxon>Chromadorea</taxon>
        <taxon>Rhabditida</taxon>
        <taxon>Tylenchina</taxon>
        <taxon>Panagrolaimomorpha</taxon>
        <taxon>Panagrolaimoidea</taxon>
        <taxon>Panagrolaimidae</taxon>
        <taxon>Panagrolaimus</taxon>
    </lineage>
</organism>
<proteinExistence type="predicted"/>
<keyword evidence="2" id="KW-1185">Reference proteome</keyword>